<keyword evidence="3 8" id="KW-0812">Transmembrane</keyword>
<dbReference type="AlphaFoldDB" id="A0A0C2V6R1"/>
<feature type="transmembrane region" description="Helical" evidence="8">
    <location>
        <begin position="89"/>
        <end position="111"/>
    </location>
</feature>
<feature type="transmembrane region" description="Helical" evidence="8">
    <location>
        <begin position="376"/>
        <end position="395"/>
    </location>
</feature>
<keyword evidence="2" id="KW-1003">Cell membrane</keyword>
<evidence type="ECO:0000256" key="7">
    <source>
        <dbReference type="ARBA" id="ARBA00023136"/>
    </source>
</evidence>
<evidence type="ECO:0000256" key="5">
    <source>
        <dbReference type="ARBA" id="ARBA00022984"/>
    </source>
</evidence>
<evidence type="ECO:0000256" key="6">
    <source>
        <dbReference type="ARBA" id="ARBA00022989"/>
    </source>
</evidence>
<feature type="transmembrane region" description="Helical" evidence="8">
    <location>
        <begin position="347"/>
        <end position="369"/>
    </location>
</feature>
<dbReference type="GO" id="GO:0034204">
    <property type="term" value="P:lipid translocation"/>
    <property type="evidence" value="ECO:0007669"/>
    <property type="project" value="TreeGrafter"/>
</dbReference>
<evidence type="ECO:0000256" key="4">
    <source>
        <dbReference type="ARBA" id="ARBA00022960"/>
    </source>
</evidence>
<evidence type="ECO:0000256" key="8">
    <source>
        <dbReference type="SAM" id="Phobius"/>
    </source>
</evidence>
<dbReference type="Proteomes" id="UP000031950">
    <property type="component" value="Unassembled WGS sequence"/>
</dbReference>
<feature type="transmembrane region" description="Helical" evidence="8">
    <location>
        <begin position="156"/>
        <end position="176"/>
    </location>
</feature>
<dbReference type="PRINTS" id="PR01806">
    <property type="entry name" value="VIRFACTRMVIN"/>
</dbReference>
<proteinExistence type="predicted"/>
<dbReference type="PANTHER" id="PTHR47019">
    <property type="entry name" value="LIPID II FLIPPASE MURJ"/>
    <property type="match status" value="1"/>
</dbReference>
<feature type="transmembrane region" description="Helical" evidence="8">
    <location>
        <begin position="401"/>
        <end position="423"/>
    </location>
</feature>
<evidence type="ECO:0000256" key="3">
    <source>
        <dbReference type="ARBA" id="ARBA00022692"/>
    </source>
</evidence>
<evidence type="ECO:0000256" key="2">
    <source>
        <dbReference type="ARBA" id="ARBA00022475"/>
    </source>
</evidence>
<dbReference type="RefSeq" id="WP_041123409.1">
    <property type="nucleotide sequence ID" value="NZ_JXRQ01000027.1"/>
</dbReference>
<protein>
    <recommendedName>
        <fullName evidence="11">Lipid II flippase MurJ</fullName>
    </recommendedName>
</protein>
<sequence length="504" mass="56048">MSKFKVASILFLFSTLLLKFSSMLRDMTIAGLFGASGQSDIYFAAMTIPNAIVLFMLTGMKDAFLPSYYKFDQQGKGFSHLTNVVKGTFWITIGISIIGIIISPFLMRLIYPEFGRYEDGFEIATWTAIIYFIAIIFVGMNAVYEGFFDSQKKFSFSTFSQTVVVLVMIGFSLLFYRQLGIYAVPIGYLIGTIISFLIKLVYLKPKRFLAWKQKIDRKEVKAFYLIFLPVGLTIAIGQINLTVDSIFSAQMETGVVANLNYAFRLVNIPQAIFGVTIATLVFPLIASAYAENKMDQFKSGIEKGLIFMIMFLIPTIAGMILVMEPLVKIFFERGRFDAAATADTATYAIFYVGSVFFYSIQAVIAKGFYTMSKGHYILRIGLISVVLNVIFNWWFSSLYGAVGLALASSVVGMLYSIMTFTMLYRLTGGFDLKKIGWNVLKVLIAGAVMTAALIGLQQTAIPSLPILLYLVIIGVTGIIVYATGLYLLKSQPFKELIARGGNRT</sequence>
<comment type="subcellular location">
    <subcellularLocation>
        <location evidence="1">Cell membrane</location>
        <topology evidence="1">Multi-pass membrane protein</topology>
    </subcellularLocation>
</comment>
<accession>A0A0C2V6R1</accession>
<dbReference type="GO" id="GO:0009252">
    <property type="term" value="P:peptidoglycan biosynthetic process"/>
    <property type="evidence" value="ECO:0007669"/>
    <property type="project" value="UniProtKB-KW"/>
</dbReference>
<dbReference type="NCBIfam" id="TIGR01695">
    <property type="entry name" value="murJ_mviN"/>
    <property type="match status" value="1"/>
</dbReference>
<keyword evidence="7 8" id="KW-0472">Membrane</keyword>
<feature type="transmembrane region" description="Helical" evidence="8">
    <location>
        <begin position="222"/>
        <end position="241"/>
    </location>
</feature>
<dbReference type="STRING" id="135826.KP77_28730"/>
<reference evidence="9 10" key="1">
    <citation type="submission" date="2015-01" db="EMBL/GenBank/DDBJ databases">
        <title>Genome sequence of Jeotgalibacillus alimentarius.</title>
        <authorList>
            <person name="Goh K.M."/>
            <person name="Chan K.-G."/>
            <person name="Yaakop A.S."/>
            <person name="Ee R."/>
            <person name="Gan H.M."/>
            <person name="Chan C.S."/>
        </authorList>
    </citation>
    <scope>NUCLEOTIDE SEQUENCE [LARGE SCALE GENOMIC DNA]</scope>
    <source>
        <strain evidence="9 10">YKJ-13</strain>
    </source>
</reference>
<dbReference type="InterPro" id="IPR004268">
    <property type="entry name" value="MurJ"/>
</dbReference>
<keyword evidence="4" id="KW-0133">Cell shape</keyword>
<dbReference type="EMBL" id="JXRQ01000027">
    <property type="protein sequence ID" value="KIL44652.1"/>
    <property type="molecule type" value="Genomic_DNA"/>
</dbReference>
<dbReference type="GO" id="GO:0005886">
    <property type="term" value="C:plasma membrane"/>
    <property type="evidence" value="ECO:0007669"/>
    <property type="project" value="UniProtKB-SubCell"/>
</dbReference>
<feature type="transmembrane region" description="Helical" evidence="8">
    <location>
        <begin position="435"/>
        <end position="454"/>
    </location>
</feature>
<feature type="transmembrane region" description="Helical" evidence="8">
    <location>
        <begin position="466"/>
        <end position="488"/>
    </location>
</feature>
<keyword evidence="10" id="KW-1185">Reference proteome</keyword>
<keyword evidence="5" id="KW-0573">Peptidoglycan synthesis</keyword>
<feature type="transmembrane region" description="Helical" evidence="8">
    <location>
        <begin position="261"/>
        <end position="285"/>
    </location>
</feature>
<keyword evidence="6 8" id="KW-1133">Transmembrane helix</keyword>
<feature type="transmembrane region" description="Helical" evidence="8">
    <location>
        <begin position="182"/>
        <end position="202"/>
    </location>
</feature>
<evidence type="ECO:0000256" key="1">
    <source>
        <dbReference type="ARBA" id="ARBA00004651"/>
    </source>
</evidence>
<evidence type="ECO:0000313" key="10">
    <source>
        <dbReference type="Proteomes" id="UP000031950"/>
    </source>
</evidence>
<gene>
    <name evidence="9" type="ORF">KP77_28730</name>
</gene>
<dbReference type="GO" id="GO:0008360">
    <property type="term" value="P:regulation of cell shape"/>
    <property type="evidence" value="ECO:0007669"/>
    <property type="project" value="UniProtKB-KW"/>
</dbReference>
<comment type="caution">
    <text evidence="9">The sequence shown here is derived from an EMBL/GenBank/DDBJ whole genome shotgun (WGS) entry which is preliminary data.</text>
</comment>
<dbReference type="OrthoDB" id="9804143at2"/>
<organism evidence="9 10">
    <name type="scientific">Jeotgalibacillus alimentarius</name>
    <dbReference type="NCBI Taxonomy" id="135826"/>
    <lineage>
        <taxon>Bacteria</taxon>
        <taxon>Bacillati</taxon>
        <taxon>Bacillota</taxon>
        <taxon>Bacilli</taxon>
        <taxon>Bacillales</taxon>
        <taxon>Caryophanaceae</taxon>
        <taxon>Jeotgalibacillus</taxon>
    </lineage>
</organism>
<dbReference type="Pfam" id="PF03023">
    <property type="entry name" value="MurJ"/>
    <property type="match status" value="1"/>
</dbReference>
<dbReference type="InterPro" id="IPR051050">
    <property type="entry name" value="Lipid_II_flippase_MurJ/MviN"/>
</dbReference>
<dbReference type="GO" id="GO:0015648">
    <property type="term" value="F:lipid-linked peptidoglycan transporter activity"/>
    <property type="evidence" value="ECO:0007669"/>
    <property type="project" value="TreeGrafter"/>
</dbReference>
<feature type="transmembrane region" description="Helical" evidence="8">
    <location>
        <begin position="305"/>
        <end position="327"/>
    </location>
</feature>
<dbReference type="PATRIC" id="fig|135826.4.peg.2856"/>
<evidence type="ECO:0000313" key="9">
    <source>
        <dbReference type="EMBL" id="KIL44652.1"/>
    </source>
</evidence>
<feature type="transmembrane region" description="Helical" evidence="8">
    <location>
        <begin position="123"/>
        <end position="144"/>
    </location>
</feature>
<dbReference type="PANTHER" id="PTHR47019:SF1">
    <property type="entry name" value="LIPID II FLIPPASE MURJ"/>
    <property type="match status" value="1"/>
</dbReference>
<name>A0A0C2V6R1_9BACL</name>
<feature type="transmembrane region" description="Helical" evidence="8">
    <location>
        <begin position="41"/>
        <end position="60"/>
    </location>
</feature>
<evidence type="ECO:0008006" key="11">
    <source>
        <dbReference type="Google" id="ProtNLM"/>
    </source>
</evidence>